<dbReference type="AlphaFoldDB" id="A0A841KUX2"/>
<dbReference type="RefSeq" id="WP_184311684.1">
    <property type="nucleotide sequence ID" value="NZ_JACHEN010000021.1"/>
</dbReference>
<proteinExistence type="predicted"/>
<evidence type="ECO:0000313" key="1">
    <source>
        <dbReference type="EMBL" id="MBB6217173.1"/>
    </source>
</evidence>
<evidence type="ECO:0008006" key="3">
    <source>
        <dbReference type="Google" id="ProtNLM"/>
    </source>
</evidence>
<dbReference type="Proteomes" id="UP000579281">
    <property type="component" value="Unassembled WGS sequence"/>
</dbReference>
<evidence type="ECO:0000313" key="2">
    <source>
        <dbReference type="Proteomes" id="UP000579281"/>
    </source>
</evidence>
<gene>
    <name evidence="1" type="ORF">HNQ80_003292</name>
</gene>
<sequence length="338" mass="39057">MKKILCVSLLIATILTPTITGCTNGNIMDQYKQALEQTEKIQRSSELVEFTMDLDLSSLDLTLEEKKQLDMFSNIKGSFVAKHDKEKGISFLDGHIEMKNLGFDVKIYEDQETIVTLMPIFSKYMVIHKDQDQSSFEKNLPVIQIDQKEIKSLWNNMTTKSSIQNLGNKMVSTTEGEIRATAFEVTLQDAEIKEFAKAIIQIALKDPETKKSFMKFINEMPQGEKFEYALRTDEDFEEFLGYMEKGIDQMKINEFRHTGSFDKDHYIIEENVRLNYAVEVGPSEDIQVSYNIQVTRWNINKSFDFEMPVLTKENSFTVDQLNENTPKLIEDLLKSPKK</sequence>
<reference evidence="1 2" key="1">
    <citation type="submission" date="2020-08" db="EMBL/GenBank/DDBJ databases">
        <title>Genomic Encyclopedia of Type Strains, Phase IV (KMG-IV): sequencing the most valuable type-strain genomes for metagenomic binning, comparative biology and taxonomic classification.</title>
        <authorList>
            <person name="Goeker M."/>
        </authorList>
    </citation>
    <scope>NUCLEOTIDE SEQUENCE [LARGE SCALE GENOMIC DNA]</scope>
    <source>
        <strain evidence="1 2">DSM 103526</strain>
    </source>
</reference>
<dbReference type="EMBL" id="JACHEN010000021">
    <property type="protein sequence ID" value="MBB6217173.1"/>
    <property type="molecule type" value="Genomic_DNA"/>
</dbReference>
<protein>
    <recommendedName>
        <fullName evidence="3">Lipoprotein</fullName>
    </recommendedName>
</protein>
<organism evidence="1 2">
    <name type="scientific">Anaerosolibacter carboniphilus</name>
    <dbReference type="NCBI Taxonomy" id="1417629"/>
    <lineage>
        <taxon>Bacteria</taxon>
        <taxon>Bacillati</taxon>
        <taxon>Bacillota</taxon>
        <taxon>Clostridia</taxon>
        <taxon>Peptostreptococcales</taxon>
        <taxon>Thermotaleaceae</taxon>
        <taxon>Anaerosolibacter</taxon>
    </lineage>
</organism>
<comment type="caution">
    <text evidence="1">The sequence shown here is derived from an EMBL/GenBank/DDBJ whole genome shotgun (WGS) entry which is preliminary data.</text>
</comment>
<keyword evidence="2" id="KW-1185">Reference proteome</keyword>
<accession>A0A841KUX2</accession>
<dbReference type="PROSITE" id="PS51257">
    <property type="entry name" value="PROKAR_LIPOPROTEIN"/>
    <property type="match status" value="1"/>
</dbReference>
<name>A0A841KUX2_9FIRM</name>